<keyword evidence="7" id="KW-0808">Transferase</keyword>
<evidence type="ECO:0000256" key="5">
    <source>
        <dbReference type="ARBA" id="ARBA00012655"/>
    </source>
</evidence>
<sequence length="385" mass="41945">MPETTPETAPETTPEAVPETTSEVISNVVPETSPTATLETAPKTTRKFVLASRHSQLAQIQTNIVRDELAKLHPDITFETSFMATGGDKNQSQALYLLGGKALWTKELEVSMLEGSVDLLVHSFKDVPTVLPEGCEIAGVLERENPLDCLIVKQGLSYKSLEELPEGSVVGTSSVRRVAQLKRRFPKLAFKDCRGNLNTRMAKLDAPDSPFTAIILAKAGMVRLGWGARITCDLGPPTALHAVSQGALAIEIRSDDEQARQLCRSITHWPTEWSCLAERACLRVLEGGCSVPVGVYTTLTEEPAEEGTKKGKLHITGCVTSLEGDKHVEHFIEAHVHTAEEAEAIGAKLAQVLIETGARQILDDINADREKRIQEAKEKNEKVDA</sequence>
<dbReference type="InterPro" id="IPR022417">
    <property type="entry name" value="Porphobilin_deaminase_N"/>
</dbReference>
<evidence type="ECO:0000313" key="17">
    <source>
        <dbReference type="Proteomes" id="UP000313359"/>
    </source>
</evidence>
<evidence type="ECO:0000259" key="15">
    <source>
        <dbReference type="Pfam" id="PF03900"/>
    </source>
</evidence>
<evidence type="ECO:0000256" key="11">
    <source>
        <dbReference type="ARBA" id="ARBA00033064"/>
    </source>
</evidence>
<evidence type="ECO:0000256" key="2">
    <source>
        <dbReference type="ARBA" id="ARBA00002869"/>
    </source>
</evidence>
<dbReference type="AlphaFoldDB" id="A0A5C2S6A1"/>
<comment type="cofactor">
    <cofactor evidence="1">
        <name>dipyrromethane</name>
        <dbReference type="ChEBI" id="CHEBI:60342"/>
    </cofactor>
</comment>
<evidence type="ECO:0000256" key="13">
    <source>
        <dbReference type="SAM" id="MobiDB-lite"/>
    </source>
</evidence>
<evidence type="ECO:0000256" key="7">
    <source>
        <dbReference type="ARBA" id="ARBA00022679"/>
    </source>
</evidence>
<keyword evidence="8" id="KW-0350">Heme biosynthesis</keyword>
<reference evidence="16" key="1">
    <citation type="journal article" date="2018" name="Genome Biol. Evol.">
        <title>Genomics and development of Lentinus tigrinus, a white-rot wood-decaying mushroom with dimorphic fruiting bodies.</title>
        <authorList>
            <person name="Wu B."/>
            <person name="Xu Z."/>
            <person name="Knudson A."/>
            <person name="Carlson A."/>
            <person name="Chen N."/>
            <person name="Kovaka S."/>
            <person name="LaButti K."/>
            <person name="Lipzen A."/>
            <person name="Pennachio C."/>
            <person name="Riley R."/>
            <person name="Schakwitz W."/>
            <person name="Umezawa K."/>
            <person name="Ohm R.A."/>
            <person name="Grigoriev I.V."/>
            <person name="Nagy L.G."/>
            <person name="Gibbons J."/>
            <person name="Hibbett D."/>
        </authorList>
    </citation>
    <scope>NUCLEOTIDE SEQUENCE [LARGE SCALE GENOMIC DNA]</scope>
    <source>
        <strain evidence="16">ALCF2SS1-6</strain>
    </source>
</reference>
<dbReference type="SUPFAM" id="SSF54782">
    <property type="entry name" value="Porphobilinogen deaminase (hydroxymethylbilane synthase), C-terminal domain"/>
    <property type="match status" value="1"/>
</dbReference>
<dbReference type="Pfam" id="PF01379">
    <property type="entry name" value="Porphobil_deam"/>
    <property type="match status" value="1"/>
</dbReference>
<proteinExistence type="inferred from homology"/>
<feature type="domain" description="Porphobilinogen deaminase C-terminal" evidence="15">
    <location>
        <begin position="275"/>
        <end position="354"/>
    </location>
</feature>
<evidence type="ECO:0000256" key="4">
    <source>
        <dbReference type="ARBA" id="ARBA00005638"/>
    </source>
</evidence>
<keyword evidence="9" id="KW-0627">Porphyrin biosynthesis</keyword>
<dbReference type="InterPro" id="IPR022418">
    <property type="entry name" value="Porphobilinogen_deaminase_C"/>
</dbReference>
<dbReference type="Gene3D" id="3.30.160.40">
    <property type="entry name" value="Porphobilinogen deaminase, C-terminal domain"/>
    <property type="match status" value="1"/>
</dbReference>
<dbReference type="FunFam" id="3.40.190.10:FF:000086">
    <property type="entry name" value="Probable porphobilinogen deaminase"/>
    <property type="match status" value="1"/>
</dbReference>
<evidence type="ECO:0000256" key="3">
    <source>
        <dbReference type="ARBA" id="ARBA00004735"/>
    </source>
</evidence>
<dbReference type="EMBL" id="ML122270">
    <property type="protein sequence ID" value="RPD59353.1"/>
    <property type="molecule type" value="Genomic_DNA"/>
</dbReference>
<comment type="similarity">
    <text evidence="4">Belongs to the HMBS family.</text>
</comment>
<dbReference type="STRING" id="1328759.A0A5C2S6A1"/>
<dbReference type="InterPro" id="IPR036803">
    <property type="entry name" value="Porphobilinogen_deaminase_C_sf"/>
</dbReference>
<dbReference type="PANTHER" id="PTHR11557">
    <property type="entry name" value="PORPHOBILINOGEN DEAMINASE"/>
    <property type="match status" value="1"/>
</dbReference>
<dbReference type="NCBIfam" id="TIGR00212">
    <property type="entry name" value="hemC"/>
    <property type="match status" value="1"/>
</dbReference>
<dbReference type="PRINTS" id="PR00151">
    <property type="entry name" value="PORPHBDMNASE"/>
</dbReference>
<comment type="function">
    <text evidence="2">Tetrapolymerization of the monopyrrole PBG into the hydroxymethylbilane pre-uroporphyrinogen in several discrete steps.</text>
</comment>
<dbReference type="FunFam" id="3.40.190.10:FF:000005">
    <property type="entry name" value="Porphobilinogen deaminase"/>
    <property type="match status" value="1"/>
</dbReference>
<dbReference type="OrthoDB" id="564646at2759"/>
<name>A0A5C2S6A1_9APHY</name>
<protein>
    <recommendedName>
        <fullName evidence="6">Porphobilinogen deaminase</fullName>
        <ecNumber evidence="5">2.5.1.61</ecNumber>
    </recommendedName>
    <alternativeName>
        <fullName evidence="11">Hydroxymethylbilane synthase</fullName>
    </alternativeName>
    <alternativeName>
        <fullName evidence="10">Pre-uroporphyrinogen synthase</fullName>
    </alternativeName>
</protein>
<evidence type="ECO:0000256" key="9">
    <source>
        <dbReference type="ARBA" id="ARBA00023244"/>
    </source>
</evidence>
<feature type="domain" description="Porphobilinogen deaminase N-terminal" evidence="14">
    <location>
        <begin position="49"/>
        <end position="260"/>
    </location>
</feature>
<evidence type="ECO:0000256" key="10">
    <source>
        <dbReference type="ARBA" id="ARBA00030685"/>
    </source>
</evidence>
<gene>
    <name evidence="16" type="ORF">L227DRAFT_503694</name>
</gene>
<dbReference type="PANTHER" id="PTHR11557:SF0">
    <property type="entry name" value="PORPHOBILINOGEN DEAMINASE"/>
    <property type="match status" value="1"/>
</dbReference>
<dbReference type="GO" id="GO:0006783">
    <property type="term" value="P:heme biosynthetic process"/>
    <property type="evidence" value="ECO:0007669"/>
    <property type="project" value="UniProtKB-KW"/>
</dbReference>
<organism evidence="16 17">
    <name type="scientific">Lentinus tigrinus ALCF2SS1-6</name>
    <dbReference type="NCBI Taxonomy" id="1328759"/>
    <lineage>
        <taxon>Eukaryota</taxon>
        <taxon>Fungi</taxon>
        <taxon>Dikarya</taxon>
        <taxon>Basidiomycota</taxon>
        <taxon>Agaricomycotina</taxon>
        <taxon>Agaricomycetes</taxon>
        <taxon>Polyporales</taxon>
        <taxon>Polyporaceae</taxon>
        <taxon>Lentinus</taxon>
    </lineage>
</organism>
<dbReference type="CDD" id="cd13645">
    <property type="entry name" value="PBP2_HuPBGD_like"/>
    <property type="match status" value="1"/>
</dbReference>
<dbReference type="Pfam" id="PF03900">
    <property type="entry name" value="Porphobil_deamC"/>
    <property type="match status" value="1"/>
</dbReference>
<evidence type="ECO:0000256" key="12">
    <source>
        <dbReference type="ARBA" id="ARBA00048169"/>
    </source>
</evidence>
<comment type="pathway">
    <text evidence="3">Porphyrin-containing compound metabolism; protoporphyrin-IX biosynthesis; coproporphyrinogen-III from 5-aminolevulinate: step 2/4.</text>
</comment>
<dbReference type="Proteomes" id="UP000313359">
    <property type="component" value="Unassembled WGS sequence"/>
</dbReference>
<dbReference type="GO" id="GO:0005737">
    <property type="term" value="C:cytoplasm"/>
    <property type="evidence" value="ECO:0007669"/>
    <property type="project" value="TreeGrafter"/>
</dbReference>
<dbReference type="InterPro" id="IPR000860">
    <property type="entry name" value="HemC"/>
</dbReference>
<comment type="catalytic activity">
    <reaction evidence="12">
        <text>4 porphobilinogen + H2O = hydroxymethylbilane + 4 NH4(+)</text>
        <dbReference type="Rhea" id="RHEA:13185"/>
        <dbReference type="ChEBI" id="CHEBI:15377"/>
        <dbReference type="ChEBI" id="CHEBI:28938"/>
        <dbReference type="ChEBI" id="CHEBI:57845"/>
        <dbReference type="ChEBI" id="CHEBI:58126"/>
        <dbReference type="EC" id="2.5.1.61"/>
    </reaction>
</comment>
<dbReference type="SUPFAM" id="SSF53850">
    <property type="entry name" value="Periplasmic binding protein-like II"/>
    <property type="match status" value="1"/>
</dbReference>
<feature type="compositionally biased region" description="Low complexity" evidence="13">
    <location>
        <begin position="1"/>
        <end position="21"/>
    </location>
</feature>
<dbReference type="GO" id="GO:0004418">
    <property type="term" value="F:hydroxymethylbilane synthase activity"/>
    <property type="evidence" value="ECO:0007669"/>
    <property type="project" value="UniProtKB-EC"/>
</dbReference>
<evidence type="ECO:0000256" key="8">
    <source>
        <dbReference type="ARBA" id="ARBA00023133"/>
    </source>
</evidence>
<dbReference type="Gene3D" id="3.40.190.10">
    <property type="entry name" value="Periplasmic binding protein-like II"/>
    <property type="match status" value="2"/>
</dbReference>
<evidence type="ECO:0000313" key="16">
    <source>
        <dbReference type="EMBL" id="RPD59353.1"/>
    </source>
</evidence>
<accession>A0A5C2S6A1</accession>
<feature type="region of interest" description="Disordered" evidence="13">
    <location>
        <begin position="1"/>
        <end position="24"/>
    </location>
</feature>
<evidence type="ECO:0000259" key="14">
    <source>
        <dbReference type="Pfam" id="PF01379"/>
    </source>
</evidence>
<evidence type="ECO:0000256" key="6">
    <source>
        <dbReference type="ARBA" id="ARBA00016519"/>
    </source>
</evidence>
<evidence type="ECO:0000256" key="1">
    <source>
        <dbReference type="ARBA" id="ARBA00001916"/>
    </source>
</evidence>
<keyword evidence="17" id="KW-1185">Reference proteome</keyword>
<dbReference type="EC" id="2.5.1.61" evidence="5"/>